<dbReference type="Gene3D" id="1.25.40.10">
    <property type="entry name" value="Tetratricopeptide repeat domain"/>
    <property type="match status" value="4"/>
</dbReference>
<gene>
    <name evidence="7" type="ORF">HG66A1_19880</name>
</gene>
<dbReference type="Proteomes" id="UP000320421">
    <property type="component" value="Chromosome"/>
</dbReference>
<evidence type="ECO:0000259" key="6">
    <source>
        <dbReference type="Pfam" id="PF12770"/>
    </source>
</evidence>
<dbReference type="RefSeq" id="WP_145182717.1">
    <property type="nucleotide sequence ID" value="NZ_CP036266.1"/>
</dbReference>
<feature type="repeat" description="TPR" evidence="3">
    <location>
        <begin position="221"/>
        <end position="254"/>
    </location>
</feature>
<accession>A0A517PLF0</accession>
<name>A0A517PLF0_9PLAN</name>
<keyword evidence="8" id="KW-1185">Reference proteome</keyword>
<evidence type="ECO:0000313" key="7">
    <source>
        <dbReference type="EMBL" id="QDT20203.1"/>
    </source>
</evidence>
<dbReference type="InterPro" id="IPR024983">
    <property type="entry name" value="CHAT_dom"/>
</dbReference>
<proteinExistence type="predicted"/>
<keyword evidence="1" id="KW-0677">Repeat</keyword>
<protein>
    <submittedName>
        <fullName evidence="7">CHAT domain protein</fullName>
    </submittedName>
</protein>
<evidence type="ECO:0000256" key="3">
    <source>
        <dbReference type="PROSITE-ProRule" id="PRU00339"/>
    </source>
</evidence>
<dbReference type="InterPro" id="IPR019734">
    <property type="entry name" value="TPR_rpt"/>
</dbReference>
<dbReference type="Pfam" id="PF12770">
    <property type="entry name" value="CHAT"/>
    <property type="match status" value="2"/>
</dbReference>
<sequence precursor="true">MKLLSRLIFGLLIGTMLLQSASAEQLVVITKPTSLRVENRSIAALQPGQTVWAFKTEGKWTWVKHPEFNEKGWIPLADHQTPKQTDQQKQLLKEVIQLLKQIENIKSTTYSAERHQAQQKVWQNLQQVYGSNHPDTAAALSNYGIELDKKGEYLKSIRILKETLPILERWKGEDHLDTVRALEMLSAIQFRAAQYRDARTTLERVSKLRERNFPDDIEGKATVLANLGVMYERQGDITQARILIERSVQLRTKAFGPSHKETLSGKRQLAGVLYVLEDVSGARKLYEEIILTNRKAGRGESADNIEVQYELMLLLQQSGEWEQAIKLSKELMPLVQRKFSKDHPLYIKTSSAIALLTGDDQTSIQLTREALAASQRTQGLHHPQTLMLQYQLASQEYRNGNREVAARSLRELLNIYQQLGQTADRKNSDDRELAQVLGMLAVVEAHSGNWNEAADAFDRQRRISKRFTDKVLPGLSQKEQLRFLTGYDAHQYQQALGIMWSQRDNEYLMEKSLEAILNRKALVQETLSSHERLLRQFKGAARSVAENLFAIRRELASLALKSDLNEQQKQARLDALNRQEQTLIQQLGLADAELNRSEWVTLKQIRAQLPSDSVLVEFVRITPYTINEDGAQAEKHRYAAWIIPPTGKGRIQTIDLGSASEIEATLRTGLQSIQKGAAQTLQTGESQATAATQKLLQGLCQQTLKPLLPHLTNVQQVILSPDASLWLVPWAALPLEKDRFAVEQFEFRFVVSGRELLADRQSPSSGVTAPIIFANPDYNLFGLSQTEQPEPGLQLGPVNLLPGTAQEALRIAPPISKYTRPPRLLTEAQATEAAFKSIRSPEVLVLSTHGFFLPDEAAVSLEQKKALYHAARIYNAANKSYKAKEYQKALVPAQWAFEICNEIQGLNGIATFNSARLSGRILRALKRYEEARPYYEFQLDYRLLNDGSSTKTMYAFKNLASLCGSLKDYQAQTNAYEQAWRMGARVRGPNEKAVHTIRSLLISAAEKSDDYALACEAREAQIKYYKEKYGLENINTIAADLKMARLLESNQQFTEAEKRFRDNLALRIKVYGAESERTALAHSLLGQFLERRERYQEAATELQRAVEIREKISPENKKLMFGSYYRLYQVFDKLNDPKQRDHYQKQMDATGLKLKKADSSKKESASAKPSTPEKKDTTEQTEPIDPDLAALRTAALNQMSRMVQTYPTNQEGAVNPLLRCGLMLAGCNNRPEALRKQKDDGVLTGLEIISTDLRGTRLVVLSACETGVGEIRSGEGVAGLRQAFQLAGAESVVASLWSIPDQETALLMEEYFSNLAQGMKKSTALRQAQLKRIQARRDRNGAAHPFFWAAFTHTGKNESR</sequence>
<feature type="signal peptide" evidence="5">
    <location>
        <begin position="1"/>
        <end position="23"/>
    </location>
</feature>
<organism evidence="7 8">
    <name type="scientific">Gimesia chilikensis</name>
    <dbReference type="NCBI Taxonomy" id="2605989"/>
    <lineage>
        <taxon>Bacteria</taxon>
        <taxon>Pseudomonadati</taxon>
        <taxon>Planctomycetota</taxon>
        <taxon>Planctomycetia</taxon>
        <taxon>Planctomycetales</taxon>
        <taxon>Planctomycetaceae</taxon>
        <taxon>Gimesia</taxon>
    </lineage>
</organism>
<evidence type="ECO:0000313" key="8">
    <source>
        <dbReference type="Proteomes" id="UP000320421"/>
    </source>
</evidence>
<feature type="domain" description="CHAT" evidence="6">
    <location>
        <begin position="1214"/>
        <end position="1355"/>
    </location>
</feature>
<feature type="region of interest" description="Disordered" evidence="4">
    <location>
        <begin position="1150"/>
        <end position="1187"/>
    </location>
</feature>
<feature type="repeat" description="TPR" evidence="3">
    <location>
        <begin position="1079"/>
        <end position="1112"/>
    </location>
</feature>
<evidence type="ECO:0000256" key="2">
    <source>
        <dbReference type="ARBA" id="ARBA00022803"/>
    </source>
</evidence>
<keyword evidence="2 3" id="KW-0802">TPR repeat</keyword>
<reference evidence="7 8" key="1">
    <citation type="submission" date="2019-02" db="EMBL/GenBank/DDBJ databases">
        <title>Deep-cultivation of Planctomycetes and their phenomic and genomic characterization uncovers novel biology.</title>
        <authorList>
            <person name="Wiegand S."/>
            <person name="Jogler M."/>
            <person name="Boedeker C."/>
            <person name="Pinto D."/>
            <person name="Vollmers J."/>
            <person name="Rivas-Marin E."/>
            <person name="Kohn T."/>
            <person name="Peeters S.H."/>
            <person name="Heuer A."/>
            <person name="Rast P."/>
            <person name="Oberbeckmann S."/>
            <person name="Bunk B."/>
            <person name="Jeske O."/>
            <person name="Meyerdierks A."/>
            <person name="Storesund J.E."/>
            <person name="Kallscheuer N."/>
            <person name="Luecker S."/>
            <person name="Lage O.M."/>
            <person name="Pohl T."/>
            <person name="Merkel B.J."/>
            <person name="Hornburger P."/>
            <person name="Mueller R.-W."/>
            <person name="Bruemmer F."/>
            <person name="Labrenz M."/>
            <person name="Spormann A.M."/>
            <person name="Op den Camp H."/>
            <person name="Overmann J."/>
            <person name="Amann R."/>
            <person name="Jetten M.S.M."/>
            <person name="Mascher T."/>
            <person name="Medema M.H."/>
            <person name="Devos D.P."/>
            <person name="Kaster A.-K."/>
            <person name="Ovreas L."/>
            <person name="Rohde M."/>
            <person name="Galperin M.Y."/>
            <person name="Jogler C."/>
        </authorList>
    </citation>
    <scope>NUCLEOTIDE SEQUENCE [LARGE SCALE GENOMIC DNA]</scope>
    <source>
        <strain evidence="7 8">HG66A1</strain>
    </source>
</reference>
<dbReference type="SUPFAM" id="SSF48452">
    <property type="entry name" value="TPR-like"/>
    <property type="match status" value="4"/>
</dbReference>
<evidence type="ECO:0000256" key="1">
    <source>
        <dbReference type="ARBA" id="ARBA00022737"/>
    </source>
</evidence>
<dbReference type="SMART" id="SM00028">
    <property type="entry name" value="TPR"/>
    <property type="match status" value="6"/>
</dbReference>
<evidence type="ECO:0000256" key="4">
    <source>
        <dbReference type="SAM" id="MobiDB-lite"/>
    </source>
</evidence>
<dbReference type="PANTHER" id="PTHR45641">
    <property type="entry name" value="TETRATRICOPEPTIDE REPEAT PROTEIN (AFU_ORTHOLOGUE AFUA_6G03870)"/>
    <property type="match status" value="1"/>
</dbReference>
<evidence type="ECO:0000256" key="5">
    <source>
        <dbReference type="SAM" id="SignalP"/>
    </source>
</evidence>
<dbReference type="PROSITE" id="PS50005">
    <property type="entry name" value="TPR"/>
    <property type="match status" value="2"/>
</dbReference>
<dbReference type="InterPro" id="IPR011990">
    <property type="entry name" value="TPR-like_helical_dom_sf"/>
</dbReference>
<dbReference type="OrthoDB" id="220792at2"/>
<feature type="compositionally biased region" description="Basic and acidic residues" evidence="4">
    <location>
        <begin position="1155"/>
        <end position="1178"/>
    </location>
</feature>
<feature type="chain" id="PRO_5021894848" evidence="5">
    <location>
        <begin position="24"/>
        <end position="1360"/>
    </location>
</feature>
<dbReference type="EMBL" id="CP036266">
    <property type="protein sequence ID" value="QDT20203.1"/>
    <property type="molecule type" value="Genomic_DNA"/>
</dbReference>
<keyword evidence="5" id="KW-0732">Signal</keyword>
<feature type="domain" description="CHAT" evidence="6">
    <location>
        <begin position="693"/>
        <end position="863"/>
    </location>
</feature>
<dbReference type="Pfam" id="PF13424">
    <property type="entry name" value="TPR_12"/>
    <property type="match status" value="3"/>
</dbReference>